<organism evidence="1 2">
    <name type="scientific">Salmonella enterica I</name>
    <dbReference type="NCBI Taxonomy" id="59201"/>
    <lineage>
        <taxon>Bacteria</taxon>
        <taxon>Pseudomonadati</taxon>
        <taxon>Pseudomonadota</taxon>
        <taxon>Gammaproteobacteria</taxon>
        <taxon>Enterobacterales</taxon>
        <taxon>Enterobacteriaceae</taxon>
        <taxon>Salmonella</taxon>
    </lineage>
</organism>
<sequence length="71" mass="7613">MPVMVPVIEVANVIRDASVATHVGLPWFQMGYLPGRFLVQWSKGKTLNVYSSRAGGSWRQSGDGGGFSSGN</sequence>
<reference evidence="1 2" key="1">
    <citation type="submission" date="2018-06" db="EMBL/GenBank/DDBJ databases">
        <authorList>
            <consortium name="Pathogen Informatics"/>
            <person name="Doyle S."/>
        </authorList>
    </citation>
    <scope>NUCLEOTIDE SEQUENCE [LARGE SCALE GENOMIC DNA]</scope>
    <source>
        <strain evidence="1 2">NCTC8258</strain>
    </source>
</reference>
<keyword evidence="1" id="KW-0675">Receptor</keyword>
<protein>
    <submittedName>
        <fullName evidence="1">Solute binding receptor protein</fullName>
    </submittedName>
</protein>
<evidence type="ECO:0000313" key="2">
    <source>
        <dbReference type="Proteomes" id="UP000255509"/>
    </source>
</evidence>
<dbReference type="AlphaFoldDB" id="A0A379VZV5"/>
<dbReference type="EMBL" id="UGXS01000004">
    <property type="protein sequence ID" value="SUH12491.1"/>
    <property type="molecule type" value="Genomic_DNA"/>
</dbReference>
<name>A0A379VZV5_SALET</name>
<accession>A0A379VZV5</accession>
<dbReference type="Proteomes" id="UP000255509">
    <property type="component" value="Unassembled WGS sequence"/>
</dbReference>
<gene>
    <name evidence="1" type="primary">torT_2</name>
    <name evidence="1" type="ORF">NCTC8258_00096</name>
</gene>
<evidence type="ECO:0000313" key="1">
    <source>
        <dbReference type="EMBL" id="SUH12491.1"/>
    </source>
</evidence>
<proteinExistence type="predicted"/>